<evidence type="ECO:0000256" key="4">
    <source>
        <dbReference type="ARBA" id="ARBA00023015"/>
    </source>
</evidence>
<evidence type="ECO:0000256" key="2">
    <source>
        <dbReference type="ARBA" id="ARBA00008782"/>
    </source>
</evidence>
<evidence type="ECO:0000256" key="1">
    <source>
        <dbReference type="ARBA" id="ARBA00004123"/>
    </source>
</evidence>
<feature type="compositionally biased region" description="Basic and acidic residues" evidence="10">
    <location>
        <begin position="254"/>
        <end position="264"/>
    </location>
</feature>
<dbReference type="EMBL" id="HG529592">
    <property type="protein sequence ID" value="CDI53789.1"/>
    <property type="molecule type" value="Genomic_DNA"/>
</dbReference>
<gene>
    <name evidence="9" type="primary">MED5</name>
</gene>
<dbReference type="Pfam" id="PF08689">
    <property type="entry name" value="Med5"/>
    <property type="match status" value="1"/>
</dbReference>
<evidence type="ECO:0000256" key="10">
    <source>
        <dbReference type="SAM" id="MobiDB-lite"/>
    </source>
</evidence>
<accession>A0A077R9A8</accession>
<dbReference type="GO" id="GO:0003712">
    <property type="term" value="F:transcription coregulator activity"/>
    <property type="evidence" value="ECO:0007669"/>
    <property type="project" value="InterPro"/>
</dbReference>
<dbReference type="InterPro" id="IPR014801">
    <property type="entry name" value="Mediator_Med5_fun"/>
</dbReference>
<comment type="function">
    <text evidence="9">Component of the Mediator complex, a coactivator involved in the regulated transcription of nearly all RNA polymerase II-dependent genes. Mediator functions as a bridge to convey information from gene-specific regulatory proteins to the basal RNA polymerase II transcription machinery. Mediator is recruited to promoters by direct interactions with regulatory proteins and serves as a scaffold for the assembly of a functional preinitiation complex with RNA polymerase II and the general transcription factors.</text>
</comment>
<dbReference type="GO" id="GO:0016592">
    <property type="term" value="C:mediator complex"/>
    <property type="evidence" value="ECO:0007669"/>
    <property type="project" value="InterPro"/>
</dbReference>
<feature type="region of interest" description="Disordered" evidence="10">
    <location>
        <begin position="1086"/>
        <end position="1137"/>
    </location>
</feature>
<evidence type="ECO:0000256" key="6">
    <source>
        <dbReference type="ARBA" id="ARBA00023163"/>
    </source>
</evidence>
<keyword evidence="4 9" id="KW-0805">Transcription regulation</keyword>
<reference evidence="11" key="1">
    <citation type="journal article" date="2014" name="Genome Biol. Evol.">
        <title>Gene Loss Rather Than Gene Gain Is Associated with a Host Jump from Monocots to Dicots in the Smut Fungus Melanopsichium pennsylvanicum.</title>
        <authorList>
            <person name="Sharma R."/>
            <person name="Mishra B."/>
            <person name="Runge F."/>
            <person name="Thines M."/>
        </authorList>
    </citation>
    <scope>NUCLEOTIDE SEQUENCE</scope>
    <source>
        <strain evidence="11">4</strain>
    </source>
</reference>
<feature type="compositionally biased region" description="Gly residues" evidence="10">
    <location>
        <begin position="1094"/>
        <end position="1104"/>
    </location>
</feature>
<keyword evidence="5 9" id="KW-0010">Activator</keyword>
<dbReference type="PANTHER" id="PTHR35784">
    <property type="entry name" value="MEDIATOR OF RNA POLYMERASE II TRANSCRIPTION SUBUNIT 5"/>
    <property type="match status" value="1"/>
</dbReference>
<dbReference type="PANTHER" id="PTHR35784:SF1">
    <property type="entry name" value="MEDIATOR OF RNA POLYMERASE II TRANSCRIPTION SUBUNIT 5"/>
    <property type="match status" value="1"/>
</dbReference>
<evidence type="ECO:0000256" key="3">
    <source>
        <dbReference type="ARBA" id="ARBA00020628"/>
    </source>
</evidence>
<comment type="subcellular location">
    <subcellularLocation>
        <location evidence="1 9">Nucleus</location>
    </subcellularLocation>
</comment>
<evidence type="ECO:0000256" key="8">
    <source>
        <dbReference type="ARBA" id="ARBA00031256"/>
    </source>
</evidence>
<evidence type="ECO:0000256" key="5">
    <source>
        <dbReference type="ARBA" id="ARBA00023159"/>
    </source>
</evidence>
<dbReference type="AlphaFoldDB" id="A0A077R9A8"/>
<sequence>MSQDEAQQLIQKLLLQALSRRLPQSMWLSLLHQLARRIQAAQHNKEGDNVHTPSPASSYVAGTLVQYILSQSSIDPLLIEYLQAIIYGSANRSGVTPDQGPLTDVITVTLHLLANVRGTAASSVPAIETISSVIGQGLLVTFQAPVPFRVSDSSFVHLLQHLFARTDSEHRSSNISSPANHLGTTSNDAAVAPAALVFIVSNLRLLALAAEPNISSPQNLLAPRVAITVLINVGQALLAHVIQRLSAAQASKDPQSRPTHEISDQTRSMSKTSVAEIEAVLQSMNPAWKDEIALLRSLTSQIGVIEHISQALTESSASSSASLQTRRKKAETLQVAQSRVTWDHFVDITAISPPSKPQVEPEIAFLMHLLVDKHVAWDTKLDAVKTLFLARRNAAAPSLTLEKSLTAFYFELLVSAIEACASVVEQPPAFKGAEVYAAIWRHALCGMIPELVLQLEQWLDAHQDLPLRGQRLEPPHVRLEAALRSSLLVLADRLNTCESATLQPQQNSGDFGGEESGGDVMTDLVGLDSPPVQPIKAWLLRACIEHSLARPEAIADEFPDGHKLASEVQSLTQSLRMDAQLEGLALDALFETRISTDDPLELLNRVASDPGTHFIFARQLVLQMQGWLEQQDLESIARWCKALSEEVCEGGSMLDTIMIYIDPVQLVDPLASVLDRQDVGQTSDEPSTLSNILLFAQLLCYRYSIPPSRISRYLVPNDDMDTDASSAPRPADHRPPFLALHLSTSSTCYPLSTLSEDERNLVSRWIHALFGNEGISDDLISASPPTTLLRLSPLLFSQSISACQYGVIDLETLRGGLSYFLQDLLSFALPGALIWLLGEITRAPMQPVLDFLSDSGLQASVVDVPSSDGILANGLRRSANSKTIHLEVLALLVDTDACPSSVRQVIAGAFSTFVHASEGVNVLESGCESFNLASLKARMEASGATAELLSRSGDSWLRNSAGEAEKGEAGQLYSLFTTVPRSGSFVTAVGKAGVASSSGEQKAFAAYLSLVASSTTVGVHPVLSFIQHLDLASLESTTIDAVIRILVLILGLTRAFGTIRATTSKPNAYDPADGIFALASSATRPGSLQVKQTAGGGSEGGGRGAMLEGEPNTPPLPSTTGPDGANGDQNTTTGPSVAALMTDPRFRVTSKQITDMLAYGLFKLKSSRSANGRMRSSNWIALENAILDNLNLDIELGAETGECDADTSKAAAGREERGLIDWLTFLLSS</sequence>
<comment type="similarity">
    <text evidence="2 9">Belongs to the Mediator complex subunit 5 family.</text>
</comment>
<keyword evidence="6 9" id="KW-0804">Transcription</keyword>
<dbReference type="GO" id="GO:0006357">
    <property type="term" value="P:regulation of transcription by RNA polymerase II"/>
    <property type="evidence" value="ECO:0007669"/>
    <property type="project" value="InterPro"/>
</dbReference>
<evidence type="ECO:0000313" key="11">
    <source>
        <dbReference type="EMBL" id="CDI53789.1"/>
    </source>
</evidence>
<evidence type="ECO:0000256" key="9">
    <source>
        <dbReference type="RuleBase" id="RU364142"/>
    </source>
</evidence>
<feature type="region of interest" description="Disordered" evidence="10">
    <location>
        <begin position="248"/>
        <end position="270"/>
    </location>
</feature>
<name>A0A077R9A8_9BASI</name>
<protein>
    <recommendedName>
        <fullName evidence="3 9">Mediator of RNA polymerase II transcription subunit 5</fullName>
    </recommendedName>
    <alternativeName>
        <fullName evidence="8 9">Mediator complex subunit 5</fullName>
    </alternativeName>
</protein>
<keyword evidence="7 9" id="KW-0539">Nucleus</keyword>
<proteinExistence type="inferred from homology"/>
<evidence type="ECO:0000256" key="7">
    <source>
        <dbReference type="ARBA" id="ARBA00023242"/>
    </source>
</evidence>
<comment type="subunit">
    <text evidence="9">Component of the Mediator complex.</text>
</comment>
<organism evidence="11">
    <name type="scientific">Melanopsichium pennsylvanicum 4</name>
    <dbReference type="NCBI Taxonomy" id="1398559"/>
    <lineage>
        <taxon>Eukaryota</taxon>
        <taxon>Fungi</taxon>
        <taxon>Dikarya</taxon>
        <taxon>Basidiomycota</taxon>
        <taxon>Ustilaginomycotina</taxon>
        <taxon>Ustilaginomycetes</taxon>
        <taxon>Ustilaginales</taxon>
        <taxon>Ustilaginaceae</taxon>
        <taxon>Melanopsichium</taxon>
    </lineage>
</organism>